<evidence type="ECO:0000256" key="1">
    <source>
        <dbReference type="SAM" id="Phobius"/>
    </source>
</evidence>
<feature type="transmembrane region" description="Helical" evidence="1">
    <location>
        <begin position="345"/>
        <end position="362"/>
    </location>
</feature>
<feature type="transmembrane region" description="Helical" evidence="1">
    <location>
        <begin position="208"/>
        <end position="228"/>
    </location>
</feature>
<evidence type="ECO:0000313" key="5">
    <source>
        <dbReference type="Proteomes" id="UP000826513"/>
    </source>
</evidence>
<geneLocation type="plasmid" evidence="2">
    <name>pTiCFBP5473</name>
</geneLocation>
<dbReference type="EMBL" id="CP039694">
    <property type="protein sequence ID" value="QCJ01008.1"/>
    <property type="molecule type" value="Genomic_DNA"/>
</dbReference>
<dbReference type="KEGG" id="alf:CFBP5473_23900"/>
<geneLocation type="plasmid" evidence="3 5">
    <name>pTiAF3.44</name>
</geneLocation>
<keyword evidence="2" id="KW-0614">Plasmid</keyword>
<feature type="transmembrane region" description="Helical" evidence="1">
    <location>
        <begin position="240"/>
        <end position="260"/>
    </location>
</feature>
<organism evidence="2 4">
    <name type="scientific">Agrobacterium larrymoorei</name>
    <dbReference type="NCBI Taxonomy" id="160699"/>
    <lineage>
        <taxon>Bacteria</taxon>
        <taxon>Pseudomonadati</taxon>
        <taxon>Pseudomonadota</taxon>
        <taxon>Alphaproteobacteria</taxon>
        <taxon>Hyphomicrobiales</taxon>
        <taxon>Rhizobiaceae</taxon>
        <taxon>Rhizobium/Agrobacterium group</taxon>
        <taxon>Agrobacterium</taxon>
    </lineage>
</organism>
<feature type="transmembrane region" description="Helical" evidence="1">
    <location>
        <begin position="368"/>
        <end position="388"/>
    </location>
</feature>
<protein>
    <submittedName>
        <fullName evidence="2">Uncharacterized protein</fullName>
    </submittedName>
</protein>
<gene>
    <name evidence="2" type="ORF">CFBP5473_23900</name>
    <name evidence="3" type="ORF">J5285_22565</name>
</gene>
<dbReference type="Proteomes" id="UP000826513">
    <property type="component" value="Plasmid pTiAF3.44"/>
</dbReference>
<dbReference type="OrthoDB" id="8292225at2"/>
<reference evidence="2 4" key="1">
    <citation type="submission" date="2019-04" db="EMBL/GenBank/DDBJ databases">
        <title>Complete genome sequence of Agrobacterium larrymoorei CFBP5473.</title>
        <authorList>
            <person name="Haryono M."/>
            <person name="Chou L."/>
            <person name="Lin Y.-C."/>
            <person name="Lai E.-M."/>
            <person name="Kuo C.-H."/>
        </authorList>
    </citation>
    <scope>NUCLEOTIDE SEQUENCE [LARGE SCALE GENOMIC DNA]</scope>
    <source>
        <strain evidence="2 4">CFBP5473</strain>
        <plasmid evidence="4">pticfbp5473</plasmid>
        <plasmid evidence="2">pTiCFBP5473</plasmid>
    </source>
</reference>
<evidence type="ECO:0000313" key="3">
    <source>
        <dbReference type="EMBL" id="QYA10344.1"/>
    </source>
</evidence>
<feature type="transmembrane region" description="Helical" evidence="1">
    <location>
        <begin position="144"/>
        <end position="165"/>
    </location>
</feature>
<dbReference type="RefSeq" id="WP_136954445.1">
    <property type="nucleotide sequence ID" value="NZ_CP039694.1"/>
</dbReference>
<evidence type="ECO:0000313" key="2">
    <source>
        <dbReference type="EMBL" id="QCJ01008.1"/>
    </source>
</evidence>
<feature type="transmembrane region" description="Helical" evidence="1">
    <location>
        <begin position="429"/>
        <end position="451"/>
    </location>
</feature>
<keyword evidence="1" id="KW-0812">Transmembrane</keyword>
<dbReference type="EMBL" id="CP072169">
    <property type="protein sequence ID" value="QYA10344.1"/>
    <property type="molecule type" value="Genomic_DNA"/>
</dbReference>
<keyword evidence="1" id="KW-1133">Transmembrane helix</keyword>
<geneLocation type="plasmid" evidence="4">
    <name>pticfbp5473</name>
</geneLocation>
<accession>A0A4D7E0F7</accession>
<feature type="transmembrane region" description="Helical" evidence="1">
    <location>
        <begin position="400"/>
        <end position="423"/>
    </location>
</feature>
<keyword evidence="5" id="KW-1185">Reference proteome</keyword>
<proteinExistence type="predicted"/>
<name>A0A4D7E0F7_9HYPH</name>
<reference evidence="3 5" key="2">
    <citation type="submission" date="2021-03" db="EMBL/GenBank/DDBJ databases">
        <title>Rapid diversification of plasmids in a genus of pathogenic and nitrogen fixing bacteria.</title>
        <authorList>
            <person name="Weisberg A.J."/>
            <person name="Miller M."/>
            <person name="Ream W."/>
            <person name="Grunwald N.J."/>
            <person name="Chang J.H."/>
        </authorList>
    </citation>
    <scope>NUCLEOTIDE SEQUENCE [LARGE SCALE GENOMIC DNA]</scope>
    <source>
        <strain evidence="3 5">AF3.44</strain>
        <plasmid evidence="3 5">pTiAF3.44</plasmid>
    </source>
</reference>
<evidence type="ECO:0000313" key="4">
    <source>
        <dbReference type="Proteomes" id="UP000298545"/>
    </source>
</evidence>
<dbReference type="AlphaFoldDB" id="A0A4D7E0F7"/>
<dbReference type="Proteomes" id="UP000298545">
    <property type="component" value="Plasmid pTiCFBP5473"/>
</dbReference>
<sequence length="469" mass="51920">MPIWGGSKSYIVDETSVFEETECVAAFSKNPREIATGVSIPLPTIDEGCSGVALQEAQERAPVAPPAVQTVSSRRMFAFGSSRDEHSIAAAACREYRDSVIGQLLEKPYITTSAKSYFSAASRAIQRQEARWQGRDSSRFAERILFWVLICLMEAVVVLPNVVSIKLSAEIAFLRGAPGALQNQLIVLGLIDFQWADARLAFAIGRQCFLGIYPTLIVGLIAMCSPTISKVGLSGPASITWKALISIAWQMLMHNGKSIYDFYYKMRIRGERLTSPEKDEIRVLQSDLIEYSSVLYKWLDGFTLSNRLGAQVSNYKKDHEDILTAIDWLLHERPRGRESSVGKSVILIGVIFIGSITCVSAFPVDAYAGLIACAYFIPLGFRIAVDVWDESQGLDDVVRVFCNTAGPSFPSTILMVINLAYWLATKKPLFNGFVGVSFWMTYGVLSLLCLYPKAWADVFMWIGAKFTAL</sequence>
<keyword evidence="1" id="KW-0472">Membrane</keyword>